<keyword evidence="3" id="KW-1185">Reference proteome</keyword>
<protein>
    <submittedName>
        <fullName evidence="2">RNA-binding protein hfq</fullName>
    </submittedName>
</protein>
<comment type="caution">
    <text evidence="2">The sequence shown here is derived from an EMBL/GenBank/DDBJ whole genome shotgun (WGS) entry which is preliminary data.</text>
</comment>
<dbReference type="OrthoDB" id="573534at2"/>
<evidence type="ECO:0000259" key="1">
    <source>
        <dbReference type="Pfam" id="PF21979"/>
    </source>
</evidence>
<proteinExistence type="predicted"/>
<organism evidence="2 3">
    <name type="scientific">Aphanothece hegewaldii CCALA 016</name>
    <dbReference type="NCBI Taxonomy" id="2107694"/>
    <lineage>
        <taxon>Bacteria</taxon>
        <taxon>Bacillati</taxon>
        <taxon>Cyanobacteriota</taxon>
        <taxon>Cyanophyceae</taxon>
        <taxon>Oscillatoriophycideae</taxon>
        <taxon>Chroococcales</taxon>
        <taxon>Aphanothecaceae</taxon>
        <taxon>Aphanothece</taxon>
    </lineage>
</organism>
<dbReference type="Gene3D" id="2.30.30.100">
    <property type="match status" value="1"/>
</dbReference>
<gene>
    <name evidence="2" type="ORF">C7H19_13300</name>
</gene>
<feature type="domain" description="Hfq-related" evidence="1">
    <location>
        <begin position="8"/>
        <end position="68"/>
    </location>
</feature>
<dbReference type="NCBIfam" id="NF047718">
    <property type="entry name" value="Hfq_rel_Cyano"/>
    <property type="match status" value="1"/>
</dbReference>
<dbReference type="RefSeq" id="WP_106457400.1">
    <property type="nucleotide sequence ID" value="NZ_PXOH01000013.1"/>
</dbReference>
<sequence>MFEFDTGLSSIRRLQEYVKDKKEVEIKLSTDDLLVGRLIWQDQNCLCLVDQYENTTLIWQQAIVYLKPKA</sequence>
<accession>A0A2T1LX85</accession>
<dbReference type="AlphaFoldDB" id="A0A2T1LX85"/>
<evidence type="ECO:0000313" key="3">
    <source>
        <dbReference type="Proteomes" id="UP000239001"/>
    </source>
</evidence>
<dbReference type="EMBL" id="PXOH01000013">
    <property type="protein sequence ID" value="PSF36684.1"/>
    <property type="molecule type" value="Genomic_DNA"/>
</dbReference>
<name>A0A2T1LX85_9CHRO</name>
<dbReference type="SUPFAM" id="SSF50182">
    <property type="entry name" value="Sm-like ribonucleoproteins"/>
    <property type="match status" value="1"/>
</dbReference>
<dbReference type="InterPro" id="IPR053840">
    <property type="entry name" value="Hfq_1"/>
</dbReference>
<dbReference type="InterPro" id="IPR010920">
    <property type="entry name" value="LSM_dom_sf"/>
</dbReference>
<dbReference type="Proteomes" id="UP000239001">
    <property type="component" value="Unassembled WGS sequence"/>
</dbReference>
<evidence type="ECO:0000313" key="2">
    <source>
        <dbReference type="EMBL" id="PSF36684.1"/>
    </source>
</evidence>
<reference evidence="2 3" key="2">
    <citation type="submission" date="2018-03" db="EMBL/GenBank/DDBJ databases">
        <authorList>
            <person name="Keele B.F."/>
        </authorList>
    </citation>
    <scope>NUCLEOTIDE SEQUENCE [LARGE SCALE GENOMIC DNA]</scope>
    <source>
        <strain evidence="2 3">CCALA 016</strain>
    </source>
</reference>
<dbReference type="Pfam" id="PF21979">
    <property type="entry name" value="Hfq_1"/>
    <property type="match status" value="1"/>
</dbReference>
<reference evidence="2 3" key="1">
    <citation type="submission" date="2018-03" db="EMBL/GenBank/DDBJ databases">
        <title>The ancient ancestry and fast evolution of plastids.</title>
        <authorList>
            <person name="Moore K.R."/>
            <person name="Magnabosco C."/>
            <person name="Momper L."/>
            <person name="Gold D.A."/>
            <person name="Bosak T."/>
            <person name="Fournier G.P."/>
        </authorList>
    </citation>
    <scope>NUCLEOTIDE SEQUENCE [LARGE SCALE GENOMIC DNA]</scope>
    <source>
        <strain evidence="2 3">CCALA 016</strain>
    </source>
</reference>